<keyword evidence="10" id="KW-0539">Nucleus</keyword>
<dbReference type="CDD" id="cd18432">
    <property type="entry name" value="BRCT_PAXIP1_rpt6_like"/>
    <property type="match status" value="1"/>
</dbReference>
<dbReference type="InterPro" id="IPR036420">
    <property type="entry name" value="BRCT_dom_sf"/>
</dbReference>
<evidence type="ECO:0000256" key="12">
    <source>
        <dbReference type="ARBA" id="ARBA00023858"/>
    </source>
</evidence>
<reference evidence="18" key="1">
    <citation type="submission" date="2025-08" db="UniProtKB">
        <authorList>
            <consortium name="RefSeq"/>
        </authorList>
    </citation>
    <scope>IDENTIFICATION</scope>
    <source>
        <tissue evidence="18">Whole body</tissue>
    </source>
</reference>
<dbReference type="PANTHER" id="PTHR23196">
    <property type="entry name" value="PAX TRANSCRIPTION ACTIVATION DOMAIN INTERACTING PROTEIN"/>
    <property type="match status" value="1"/>
</dbReference>
<dbReference type="Proteomes" id="UP000694924">
    <property type="component" value="Unplaced"/>
</dbReference>
<gene>
    <name evidence="18" type="primary">LOC107066036</name>
</gene>
<feature type="compositionally biased region" description="Low complexity" evidence="14">
    <location>
        <begin position="477"/>
        <end position="491"/>
    </location>
</feature>
<feature type="region of interest" description="Disordered" evidence="14">
    <location>
        <begin position="469"/>
        <end position="602"/>
    </location>
</feature>
<dbReference type="RefSeq" id="XP_015175755.1">
    <property type="nucleotide sequence ID" value="XM_015320269.1"/>
</dbReference>
<dbReference type="Pfam" id="PF16770">
    <property type="entry name" value="RTT107_BRCT_5"/>
    <property type="match status" value="1"/>
</dbReference>
<evidence type="ECO:0000259" key="15">
    <source>
        <dbReference type="PROSITE" id="PS50006"/>
    </source>
</evidence>
<feature type="compositionally biased region" description="Basic and acidic residues" evidence="14">
    <location>
        <begin position="585"/>
        <end position="594"/>
    </location>
</feature>
<keyword evidence="5" id="KW-1017">Isopeptide bond</keyword>
<feature type="domain" description="BRCT" evidence="16">
    <location>
        <begin position="864"/>
        <end position="951"/>
    </location>
</feature>
<dbReference type="GeneID" id="107066036"/>
<evidence type="ECO:0000256" key="4">
    <source>
        <dbReference type="ARBA" id="ARBA00022454"/>
    </source>
</evidence>
<keyword evidence="8" id="KW-0832">Ubl conjugation</keyword>
<keyword evidence="7" id="KW-0227">DNA damage</keyword>
<evidence type="ECO:0000313" key="18">
    <source>
        <dbReference type="RefSeq" id="XP_015175755.1"/>
    </source>
</evidence>
<evidence type="ECO:0000256" key="14">
    <source>
        <dbReference type="SAM" id="MobiDB-lite"/>
    </source>
</evidence>
<evidence type="ECO:0000256" key="10">
    <source>
        <dbReference type="ARBA" id="ARBA00023242"/>
    </source>
</evidence>
<feature type="compositionally biased region" description="Low complexity" evidence="14">
    <location>
        <begin position="638"/>
        <end position="647"/>
    </location>
</feature>
<evidence type="ECO:0000256" key="1">
    <source>
        <dbReference type="ARBA" id="ARBA00004123"/>
    </source>
</evidence>
<feature type="region of interest" description="Disordered" evidence="14">
    <location>
        <begin position="134"/>
        <end position="165"/>
    </location>
</feature>
<feature type="domain" description="FHA" evidence="15">
    <location>
        <begin position="48"/>
        <end position="99"/>
    </location>
</feature>
<evidence type="ECO:0000256" key="7">
    <source>
        <dbReference type="ARBA" id="ARBA00022763"/>
    </source>
</evidence>
<organism evidence="17 18">
    <name type="scientific">Polistes dominula</name>
    <name type="common">European paper wasp</name>
    <name type="synonym">Vespa dominula</name>
    <dbReference type="NCBI Taxonomy" id="743375"/>
    <lineage>
        <taxon>Eukaryota</taxon>
        <taxon>Metazoa</taxon>
        <taxon>Ecdysozoa</taxon>
        <taxon>Arthropoda</taxon>
        <taxon>Hexapoda</taxon>
        <taxon>Insecta</taxon>
        <taxon>Pterygota</taxon>
        <taxon>Neoptera</taxon>
        <taxon>Endopterygota</taxon>
        <taxon>Hymenoptera</taxon>
        <taxon>Apocrita</taxon>
        <taxon>Aculeata</taxon>
        <taxon>Vespoidea</taxon>
        <taxon>Vespidae</taxon>
        <taxon>Polistinae</taxon>
        <taxon>Polistini</taxon>
        <taxon>Polistes</taxon>
    </lineage>
</organism>
<keyword evidence="4" id="KW-0158">Chromosome</keyword>
<dbReference type="Pfam" id="PF16589">
    <property type="entry name" value="BRCT_2"/>
    <property type="match status" value="1"/>
</dbReference>
<dbReference type="PROSITE" id="PS50006">
    <property type="entry name" value="FHA_DOMAIN"/>
    <property type="match status" value="1"/>
</dbReference>
<evidence type="ECO:0000256" key="6">
    <source>
        <dbReference type="ARBA" id="ARBA00022737"/>
    </source>
</evidence>
<evidence type="ECO:0000256" key="9">
    <source>
        <dbReference type="ARBA" id="ARBA00022990"/>
    </source>
</evidence>
<dbReference type="PANTHER" id="PTHR23196:SF1">
    <property type="entry name" value="PAX-INTERACTING PROTEIN 1"/>
    <property type="match status" value="1"/>
</dbReference>
<evidence type="ECO:0000256" key="3">
    <source>
        <dbReference type="ARBA" id="ARBA00015014"/>
    </source>
</evidence>
<proteinExistence type="predicted"/>
<dbReference type="SUPFAM" id="SSF52113">
    <property type="entry name" value="BRCT domain"/>
    <property type="match status" value="1"/>
</dbReference>
<accession>A0ABM1I6B8</accession>
<sequence length="959" mass="108112">MDLLATQPYDYDDLATQKIEIEPEKIQNIQVGELKVNFKSYPIYKGITNIGRHSNCHIQLDDQSISKFHAEIETHTYPSTSWISDLNSSNKTILNNVVLRPKRYYELKDNSTIQFGRVKVIYKVCHSSKELTIPETPERSNRQHNVTVRNSKTPDRLLTPNSTSNKSNCSITNIQECSKKLITSFSSKNRLIRETLQNIGKQSVSTERTVSCEEVNSLCDQNERSISYESDDIFDAATQHVNIDSYLKSIQDSSLQKEMEKQEEEDVSNIDNTATLEQNCDKVGSTSTPIRKTNAQDDQVNKLNSIERDIASATKRLRSKNNSSPSVKENNKKKINVIDITSPDRIPNSNKRQAEEKINDLDNIETLDTQIINIESNNRSDSVKKLQANKIDINKCSSSIEDIDYETASTQIIGEIEITNSKTFKLAKSNLQSDVQEEEDDDILSRLPEVNISGTLSNSATPVKIVKRTNKSRRTYNNSKTVNKSDTTSKSSKSKSVDKKNEADTTLRKSDKNFHKTTTNTISQIDNNKSGHSMSKRSKKKENVVSDIKSSTDKPEVNTKSKRNKKNTRNNTNERTKSSSGSMTNKEKENKNDTSEEEMGEESQEIAMIMNISLINDSETLKNISSRKRKISDVNLDDNSLINSNNISRKRETSNEKHNVPVSSRAKRKKLGKNSSLQSSLDSIRDDSLTNKDKDTKSPPSTRNSSLTRSTSMKKEINQNNTTISRKRKKIEDDILMDVKININTSDVSKYLTNVSPNVSFSTAKEKVLFTGVTDDDYVKILKSLGGVKVNDPSECTVLVTDKIRRTTKFLCTLAKAVPIVSVNWLLESKRAGYFLDLNNYLLKDPAMEAKYGFRLRKSLENAKERQLLDGYTVLLTPNIISPPVSELRTIIASCGGKSFLRAPLNLPTKTVIISIEKDLDKTKKWLAKAPSGTTVQSTEFLLTGILKQELDFVKYKLT</sequence>
<feature type="compositionally biased region" description="Polar residues" evidence="14">
    <location>
        <begin position="673"/>
        <end position="682"/>
    </location>
</feature>
<keyword evidence="17" id="KW-1185">Reference proteome</keyword>
<dbReference type="SUPFAM" id="SSF49879">
    <property type="entry name" value="SMAD/FHA domain"/>
    <property type="match status" value="1"/>
</dbReference>
<evidence type="ECO:0000256" key="5">
    <source>
        <dbReference type="ARBA" id="ARBA00022499"/>
    </source>
</evidence>
<evidence type="ECO:0000256" key="13">
    <source>
        <dbReference type="ARBA" id="ARBA00030146"/>
    </source>
</evidence>
<feature type="compositionally biased region" description="Basic and acidic residues" evidence="14">
    <location>
        <begin position="495"/>
        <end position="514"/>
    </location>
</feature>
<dbReference type="InterPro" id="IPR051579">
    <property type="entry name" value="DDR_Transcriptional_Reg"/>
</dbReference>
<feature type="compositionally biased region" description="Basic and acidic residues" evidence="14">
    <location>
        <begin position="649"/>
        <end position="659"/>
    </location>
</feature>
<dbReference type="InterPro" id="IPR000253">
    <property type="entry name" value="FHA_dom"/>
</dbReference>
<feature type="region of interest" description="Disordered" evidence="14">
    <location>
        <begin position="638"/>
        <end position="725"/>
    </location>
</feature>
<evidence type="ECO:0000256" key="2">
    <source>
        <dbReference type="ARBA" id="ARBA00004286"/>
    </source>
</evidence>
<dbReference type="SMART" id="SM00240">
    <property type="entry name" value="FHA"/>
    <property type="match status" value="1"/>
</dbReference>
<evidence type="ECO:0000313" key="17">
    <source>
        <dbReference type="Proteomes" id="UP000694924"/>
    </source>
</evidence>
<dbReference type="InterPro" id="IPR008984">
    <property type="entry name" value="SMAD_FHA_dom_sf"/>
</dbReference>
<evidence type="ECO:0000259" key="16">
    <source>
        <dbReference type="PROSITE" id="PS50172"/>
    </source>
</evidence>
<evidence type="ECO:0000256" key="11">
    <source>
        <dbReference type="ARBA" id="ARBA00023306"/>
    </source>
</evidence>
<dbReference type="Gene3D" id="3.40.50.10190">
    <property type="entry name" value="BRCT domain"/>
    <property type="match status" value="2"/>
</dbReference>
<protein>
    <recommendedName>
        <fullName evidence="3">Mediator of DNA damage checkpoint protein 1</fullName>
    </recommendedName>
    <alternativeName>
        <fullName evidence="13">PAX transactivation activation domain-interacting protein</fullName>
    </alternativeName>
    <alternativeName>
        <fullName evidence="12">PAX-interacting protein 1</fullName>
    </alternativeName>
</protein>
<comment type="subcellular location">
    <subcellularLocation>
        <location evidence="2">Chromosome</location>
    </subcellularLocation>
    <subcellularLocation>
        <location evidence="1">Nucleus</location>
    </subcellularLocation>
</comment>
<feature type="domain" description="BRCT" evidence="16">
    <location>
        <begin position="765"/>
        <end position="843"/>
    </location>
</feature>
<feature type="compositionally biased region" description="Basic and acidic residues" evidence="14">
    <location>
        <begin position="683"/>
        <end position="697"/>
    </location>
</feature>
<dbReference type="Pfam" id="PF00498">
    <property type="entry name" value="FHA"/>
    <property type="match status" value="1"/>
</dbReference>
<feature type="compositionally biased region" description="Polar residues" evidence="14">
    <location>
        <begin position="516"/>
        <end position="533"/>
    </location>
</feature>
<feature type="compositionally biased region" description="Basic and acidic residues" evidence="14">
    <location>
        <begin position="550"/>
        <end position="559"/>
    </location>
</feature>
<keyword evidence="6" id="KW-0677">Repeat</keyword>
<keyword evidence="9" id="KW-0007">Acetylation</keyword>
<dbReference type="CDD" id="cd17744">
    <property type="entry name" value="BRCT_MDC1_rpt1"/>
    <property type="match status" value="1"/>
</dbReference>
<dbReference type="SMART" id="SM00292">
    <property type="entry name" value="BRCT"/>
    <property type="match status" value="2"/>
</dbReference>
<keyword evidence="11" id="KW-0131">Cell cycle</keyword>
<dbReference type="Gene3D" id="2.60.200.20">
    <property type="match status" value="1"/>
</dbReference>
<evidence type="ECO:0000256" key="8">
    <source>
        <dbReference type="ARBA" id="ARBA00022843"/>
    </source>
</evidence>
<dbReference type="PROSITE" id="PS50172">
    <property type="entry name" value="BRCT"/>
    <property type="match status" value="2"/>
</dbReference>
<name>A0ABM1I6B8_POLDO</name>
<dbReference type="InterPro" id="IPR001357">
    <property type="entry name" value="BRCT_dom"/>
</dbReference>
<feature type="compositionally biased region" description="Low complexity" evidence="14">
    <location>
        <begin position="698"/>
        <end position="711"/>
    </location>
</feature>